<protein>
    <submittedName>
        <fullName evidence="1">Uncharacterized protein</fullName>
    </submittedName>
</protein>
<organism evidence="1 2">
    <name type="scientific">Simkania negevensis (strain ATCC VR-1471 / DSM 27360 / Z)</name>
    <dbReference type="NCBI Taxonomy" id="331113"/>
    <lineage>
        <taxon>Bacteria</taxon>
        <taxon>Pseudomonadati</taxon>
        <taxon>Chlamydiota</taxon>
        <taxon>Chlamydiia</taxon>
        <taxon>Parachlamydiales</taxon>
        <taxon>Simkaniaceae</taxon>
        <taxon>Simkania</taxon>
    </lineage>
</organism>
<name>F8L7H3_SIMNZ</name>
<sequence length="43" mass="4835">MSSLRTQSFGFLLFILSDFSHSFPPFCLEKGHTAFPIAKNAEN</sequence>
<dbReference type="Proteomes" id="UP000000496">
    <property type="component" value="Chromosome gsn.131"/>
</dbReference>
<reference key="1">
    <citation type="journal article" date="2011" name="Mol. Biol. Evol.">
        <title>Unity in variety -- the pan-genome of the Chlamydiae.</title>
        <authorList>
            <person name="Collingro A."/>
            <person name="Tischler P."/>
            <person name="Weinmaier T."/>
            <person name="Penz T."/>
            <person name="Heinz E."/>
            <person name="Brunham R.C."/>
            <person name="Read T.D."/>
            <person name="Bavoil P.M."/>
            <person name="Sachse K."/>
            <person name="Kahane S."/>
            <person name="Friedman M.G."/>
            <person name="Rattei T."/>
            <person name="Myers G.S.A."/>
            <person name="Horn M."/>
        </authorList>
    </citation>
    <scope>NUCLEOTIDE SEQUENCE</scope>
    <source>
        <strain>Z</strain>
    </source>
</reference>
<keyword evidence="2" id="KW-1185">Reference proteome</keyword>
<gene>
    <name evidence="1" type="ordered locus">SNE_A08290</name>
</gene>
<dbReference type="STRING" id="331113.SNE_A08290"/>
<proteinExistence type="predicted"/>
<dbReference type="EMBL" id="FR872582">
    <property type="protein sequence ID" value="CCB88706.1"/>
    <property type="molecule type" value="Genomic_DNA"/>
</dbReference>
<evidence type="ECO:0000313" key="1">
    <source>
        <dbReference type="EMBL" id="CCB88706.1"/>
    </source>
</evidence>
<reference evidence="1 2" key="2">
    <citation type="journal article" date="2011" name="Mol. Biol. Evol.">
        <title>Unity in variety--the pan-genome of the Chlamydiae.</title>
        <authorList>
            <person name="Collingro A."/>
            <person name="Tischler P."/>
            <person name="Weinmaier T."/>
            <person name="Penz T."/>
            <person name="Heinz E."/>
            <person name="Brunham R.C."/>
            <person name="Read T.D."/>
            <person name="Bavoil P.M."/>
            <person name="Sachse K."/>
            <person name="Kahane S."/>
            <person name="Friedman M.G."/>
            <person name="Rattei T."/>
            <person name="Myers G.S."/>
            <person name="Horn M."/>
        </authorList>
    </citation>
    <scope>NUCLEOTIDE SEQUENCE [LARGE SCALE GENOMIC DNA]</scope>
    <source>
        <strain evidence="2">ATCC VR-1471 / Z</strain>
    </source>
</reference>
<evidence type="ECO:0000313" key="2">
    <source>
        <dbReference type="Proteomes" id="UP000000496"/>
    </source>
</evidence>
<dbReference type="HOGENOM" id="CLU_3239643_0_0_0"/>
<accession>F8L7H3</accession>
<dbReference type="KEGG" id="sng:SNE_A08290"/>
<dbReference type="AlphaFoldDB" id="F8L7H3"/>